<dbReference type="PANTHER" id="PTHR43364:SF4">
    <property type="entry name" value="NAD(P)-LINKED OXIDOREDUCTASE SUPERFAMILY PROTEIN"/>
    <property type="match status" value="1"/>
</dbReference>
<evidence type="ECO:0000313" key="3">
    <source>
        <dbReference type="EMBL" id="KAK9799430.1"/>
    </source>
</evidence>
<name>A0AAW1P058_9CHLO</name>
<comment type="caution">
    <text evidence="3">The sequence shown here is derived from an EMBL/GenBank/DDBJ whole genome shotgun (WGS) entry which is preliminary data.</text>
</comment>
<dbReference type="PANTHER" id="PTHR43364">
    <property type="entry name" value="NADH-SPECIFIC METHYLGLYOXAL REDUCTASE-RELATED"/>
    <property type="match status" value="1"/>
</dbReference>
<protein>
    <recommendedName>
        <fullName evidence="2">NADP-dependent oxidoreductase domain-containing protein</fullName>
    </recommendedName>
</protein>
<keyword evidence="1" id="KW-0560">Oxidoreductase</keyword>
<dbReference type="SUPFAM" id="SSF51430">
    <property type="entry name" value="NAD(P)-linked oxidoreductase"/>
    <property type="match status" value="1"/>
</dbReference>
<dbReference type="AlphaFoldDB" id="A0AAW1P058"/>
<dbReference type="EMBL" id="JALJOQ010000089">
    <property type="protein sequence ID" value="KAK9799430.1"/>
    <property type="molecule type" value="Genomic_DNA"/>
</dbReference>
<feature type="domain" description="NADP-dependent oxidoreductase" evidence="2">
    <location>
        <begin position="56"/>
        <end position="353"/>
    </location>
</feature>
<dbReference type="Pfam" id="PF00248">
    <property type="entry name" value="Aldo_ket_red"/>
    <property type="match status" value="1"/>
</dbReference>
<evidence type="ECO:0000313" key="4">
    <source>
        <dbReference type="Proteomes" id="UP001465755"/>
    </source>
</evidence>
<dbReference type="CDD" id="cd19093">
    <property type="entry name" value="AKR_AtPLR-like"/>
    <property type="match status" value="1"/>
</dbReference>
<dbReference type="GO" id="GO:0016491">
    <property type="term" value="F:oxidoreductase activity"/>
    <property type="evidence" value="ECO:0007669"/>
    <property type="project" value="UniProtKB-KW"/>
</dbReference>
<dbReference type="InterPro" id="IPR050523">
    <property type="entry name" value="AKR_Detox_Biosynth"/>
</dbReference>
<sequence>MAQILLSCPACGQQRLSLSSSQSATSARTYRQPVVAQATAVNKQVSLGGSDLQVSRIGLGTIAWGDPGSGWLKRYDEEVLSNIFDKAVSSGVNFIDTAEVYGYQGTKDGTSSESIVGRFAKRTKLAPNGNPLVVGTKFFTVPWTNLLVGGGIRLGKQSLVDALRASLKRLQMQPVPLYQVHFPLPTFPQQVLADAMAQAHQEGLLTAVGVCNYNGSQLQKLHDCLSKHGLPLASNQVKYSVLERGPEQSGLAQQCRDLNVALVAHSPLEQGRLTERYVESDKGQDDKARGLLKLMQFIGQTSGGKSVTQVALNYLTAKGAIPIPGCKSLEQLQDILGAASWELGENEVATIDERADAL</sequence>
<gene>
    <name evidence="3" type="ORF">WJX73_010136</name>
</gene>
<evidence type="ECO:0000259" key="2">
    <source>
        <dbReference type="Pfam" id="PF00248"/>
    </source>
</evidence>
<organism evidence="3 4">
    <name type="scientific">Symbiochloris irregularis</name>
    <dbReference type="NCBI Taxonomy" id="706552"/>
    <lineage>
        <taxon>Eukaryota</taxon>
        <taxon>Viridiplantae</taxon>
        <taxon>Chlorophyta</taxon>
        <taxon>core chlorophytes</taxon>
        <taxon>Trebouxiophyceae</taxon>
        <taxon>Trebouxiales</taxon>
        <taxon>Trebouxiaceae</taxon>
        <taxon>Symbiochloris</taxon>
    </lineage>
</organism>
<evidence type="ECO:0000256" key="1">
    <source>
        <dbReference type="ARBA" id="ARBA00023002"/>
    </source>
</evidence>
<dbReference type="Gene3D" id="3.20.20.100">
    <property type="entry name" value="NADP-dependent oxidoreductase domain"/>
    <property type="match status" value="1"/>
</dbReference>
<dbReference type="InterPro" id="IPR036812">
    <property type="entry name" value="NAD(P)_OxRdtase_dom_sf"/>
</dbReference>
<accession>A0AAW1P058</accession>
<reference evidence="3 4" key="1">
    <citation type="journal article" date="2024" name="Nat. Commun.">
        <title>Phylogenomics reveals the evolutionary origins of lichenization in chlorophyte algae.</title>
        <authorList>
            <person name="Puginier C."/>
            <person name="Libourel C."/>
            <person name="Otte J."/>
            <person name="Skaloud P."/>
            <person name="Haon M."/>
            <person name="Grisel S."/>
            <person name="Petersen M."/>
            <person name="Berrin J.G."/>
            <person name="Delaux P.M."/>
            <person name="Dal Grande F."/>
            <person name="Keller J."/>
        </authorList>
    </citation>
    <scope>NUCLEOTIDE SEQUENCE [LARGE SCALE GENOMIC DNA]</scope>
    <source>
        <strain evidence="3 4">SAG 2036</strain>
    </source>
</reference>
<dbReference type="Proteomes" id="UP001465755">
    <property type="component" value="Unassembled WGS sequence"/>
</dbReference>
<keyword evidence="4" id="KW-1185">Reference proteome</keyword>
<proteinExistence type="predicted"/>
<dbReference type="InterPro" id="IPR023210">
    <property type="entry name" value="NADP_OxRdtase_dom"/>
</dbReference>